<dbReference type="InterPro" id="IPR037066">
    <property type="entry name" value="Plug_dom_sf"/>
</dbReference>
<comment type="similarity">
    <text evidence="8 9">Belongs to the TonB-dependent receptor family.</text>
</comment>
<dbReference type="Pfam" id="PF07715">
    <property type="entry name" value="Plug"/>
    <property type="match status" value="1"/>
</dbReference>
<evidence type="ECO:0000256" key="4">
    <source>
        <dbReference type="ARBA" id="ARBA00022692"/>
    </source>
</evidence>
<evidence type="ECO:0000256" key="2">
    <source>
        <dbReference type="ARBA" id="ARBA00022448"/>
    </source>
</evidence>
<dbReference type="InterPro" id="IPR012910">
    <property type="entry name" value="Plug_dom"/>
</dbReference>
<evidence type="ECO:0000313" key="12">
    <source>
        <dbReference type="EMBL" id="UOR03648.1"/>
    </source>
</evidence>
<dbReference type="Gene3D" id="2.170.130.10">
    <property type="entry name" value="TonB-dependent receptor, plug domain"/>
    <property type="match status" value="1"/>
</dbReference>
<dbReference type="InterPro" id="IPR023997">
    <property type="entry name" value="TonB-dep_OMP_SusC/RagA_CS"/>
</dbReference>
<evidence type="ECO:0000256" key="6">
    <source>
        <dbReference type="ARBA" id="ARBA00023136"/>
    </source>
</evidence>
<protein>
    <submittedName>
        <fullName evidence="12">TonB-dependent receptor</fullName>
    </submittedName>
</protein>
<evidence type="ECO:0000256" key="7">
    <source>
        <dbReference type="ARBA" id="ARBA00023237"/>
    </source>
</evidence>
<reference evidence="12 13" key="1">
    <citation type="submission" date="2022-04" db="EMBL/GenBank/DDBJ databases">
        <title>Hymenobacter sp. isolated from the air.</title>
        <authorList>
            <person name="Won M."/>
            <person name="Lee C.-M."/>
            <person name="Woen H.-Y."/>
            <person name="Kwon S.-W."/>
        </authorList>
    </citation>
    <scope>NUCLEOTIDE SEQUENCE [LARGE SCALE GENOMIC DNA]</scope>
    <source>
        <strain evidence="13">5413 J-13</strain>
    </source>
</reference>
<dbReference type="SUPFAM" id="SSF56935">
    <property type="entry name" value="Porins"/>
    <property type="match status" value="1"/>
</dbReference>
<dbReference type="EMBL" id="CP095053">
    <property type="protein sequence ID" value="UOR03648.1"/>
    <property type="molecule type" value="Genomic_DNA"/>
</dbReference>
<keyword evidence="13" id="KW-1185">Reference proteome</keyword>
<keyword evidence="5 9" id="KW-0798">TonB box</keyword>
<dbReference type="NCBIfam" id="TIGR04057">
    <property type="entry name" value="SusC_RagA_signa"/>
    <property type="match status" value="1"/>
</dbReference>
<feature type="domain" description="TonB-dependent receptor plug" evidence="11">
    <location>
        <begin position="223"/>
        <end position="330"/>
    </location>
</feature>
<dbReference type="InterPro" id="IPR023996">
    <property type="entry name" value="TonB-dep_OMP_SusC/RagA"/>
</dbReference>
<dbReference type="PROSITE" id="PS52016">
    <property type="entry name" value="TONB_DEPENDENT_REC_3"/>
    <property type="match status" value="1"/>
</dbReference>
<dbReference type="InterPro" id="IPR000531">
    <property type="entry name" value="Beta-barrel_TonB"/>
</dbReference>
<keyword evidence="6 8" id="KW-0472">Membrane</keyword>
<dbReference type="RefSeq" id="WP_245090546.1">
    <property type="nucleotide sequence ID" value="NZ_CP095053.1"/>
</dbReference>
<dbReference type="Proteomes" id="UP000829925">
    <property type="component" value="Chromosome"/>
</dbReference>
<keyword evidence="2 8" id="KW-0813">Transport</keyword>
<evidence type="ECO:0000313" key="13">
    <source>
        <dbReference type="Proteomes" id="UP000829925"/>
    </source>
</evidence>
<dbReference type="KEGG" id="haei:MUN82_11880"/>
<gene>
    <name evidence="12" type="ORF">MUN82_11880</name>
</gene>
<evidence type="ECO:0000256" key="5">
    <source>
        <dbReference type="ARBA" id="ARBA00023077"/>
    </source>
</evidence>
<dbReference type="Gene3D" id="2.60.40.1120">
    <property type="entry name" value="Carboxypeptidase-like, regulatory domain"/>
    <property type="match status" value="1"/>
</dbReference>
<dbReference type="GO" id="GO:0009279">
    <property type="term" value="C:cell outer membrane"/>
    <property type="evidence" value="ECO:0007669"/>
    <property type="project" value="UniProtKB-SubCell"/>
</dbReference>
<evidence type="ECO:0000259" key="10">
    <source>
        <dbReference type="Pfam" id="PF00593"/>
    </source>
</evidence>
<dbReference type="InterPro" id="IPR008969">
    <property type="entry name" value="CarboxyPept-like_regulatory"/>
</dbReference>
<name>A0A8T9SNF3_9BACT</name>
<evidence type="ECO:0000259" key="11">
    <source>
        <dbReference type="Pfam" id="PF07715"/>
    </source>
</evidence>
<organism evidence="12 13">
    <name type="scientific">Hymenobacter aerilatus</name>
    <dbReference type="NCBI Taxonomy" id="2932251"/>
    <lineage>
        <taxon>Bacteria</taxon>
        <taxon>Pseudomonadati</taxon>
        <taxon>Bacteroidota</taxon>
        <taxon>Cytophagia</taxon>
        <taxon>Cytophagales</taxon>
        <taxon>Hymenobacteraceae</taxon>
        <taxon>Hymenobacter</taxon>
    </lineage>
</organism>
<keyword evidence="3 8" id="KW-1134">Transmembrane beta strand</keyword>
<sequence>MLHLDFLTYCRQRGRRLLLTGALLGATTTLPHLGFAQKANAEVAYFAVPAGSLATALQRLQRETGVNIVYETRDVQQARVEAAEFRAAKVGDIIRQMTRRTPLHLEETQGVIILKPDTTPKAPATPSKTAREVKGKITDARSGAALPGVTVLAKGTTTGTVTDAEGRYALVVPEEATTLVFSFMGYVAKEVTVGDQTSIDVTLAEDNKVLNDVVVIGYGSAKKGEVTSSITNVDPREFNRGVVATPDQVLQGKVAGLNITRSGDPNATPSVVLRGASSLRTGQAQEPFYVIDGVPAASINLVAPDDIVSIDVLKDASATAIYGARAANGVIIITTRRQKPSAAVSYSGYVGVEQVSNTIDMLSGDQLRGYLEANGKSLSPADNDEGTNTNWQKEVMRTGISHNHTISYGGGSEKSAFNASVNYFKRQGVMKTSDSERIIGKINLDQKTLKDKLQLRFTLTNSLLKQNLISDLVYRNMFNHLPTTNIQNPDGTYKENLTRTQYYNPVALLNQNSEERKINTLLGNASAQLTILPKLTNTLSLSMQNESVKGGAYQSRESPVPNANNVTGLAAKGLARRYSLENTRKILENYLTYNPLNNATHDLKLLVGYSWQEDKNGDGFQTDTRGFVSDQLGYNNLGLGNPNGVTPNYDAAIAGYSLGISTLRLISLYSRVNYGLKDRYFLQVSVRRDGSSAFGVNNRWGTFPAASLAWNIAREDFMAGQSKLNELKLRVGYGITGNSLGFDPLIATQRYSSVGTFYYNGSFIKAIGPTQNPNPDLKWESTAMLNVGLDFGVLNNRLSGTVEYYDKRTSDLIWNYPVSTTQYFVNTLYANVGEISNRGLELTLNATPVQTADFQWNVSGNLAHNVNKVEKLANDQFRLDQVYTAYPGGSGQSGISTQVVKTGYPIGQFFLPEYAGRDEAGLSLFYKADGTTTGSPTLADYRYQGNAQPTLLYGVSNTVSWKGLDLNFFLRGVTGNKILNATLANQNIPAQSTANNLPVFSLNEPYNDNRANYYSDRYLESGAYLRLDNVTMGYNLPIKNEYVKRARVYLTSQNLFTITKYRGIDPEMNLGGLTPGLDNNNFYPKTRSYVLGVNLEF</sequence>
<keyword evidence="12" id="KW-0675">Receptor</keyword>
<dbReference type="InterPro" id="IPR036942">
    <property type="entry name" value="Beta-barrel_TonB_sf"/>
</dbReference>
<dbReference type="Gene3D" id="3.55.50.30">
    <property type="match status" value="1"/>
</dbReference>
<evidence type="ECO:0000256" key="3">
    <source>
        <dbReference type="ARBA" id="ARBA00022452"/>
    </source>
</evidence>
<evidence type="ECO:0000256" key="1">
    <source>
        <dbReference type="ARBA" id="ARBA00004571"/>
    </source>
</evidence>
<dbReference type="AlphaFoldDB" id="A0A8T9SNF3"/>
<dbReference type="Pfam" id="PF00593">
    <property type="entry name" value="TonB_dep_Rec_b-barrel"/>
    <property type="match status" value="1"/>
</dbReference>
<keyword evidence="4 8" id="KW-0812">Transmembrane</keyword>
<dbReference type="SUPFAM" id="SSF49464">
    <property type="entry name" value="Carboxypeptidase regulatory domain-like"/>
    <property type="match status" value="1"/>
</dbReference>
<dbReference type="InterPro" id="IPR039426">
    <property type="entry name" value="TonB-dep_rcpt-like"/>
</dbReference>
<evidence type="ECO:0000256" key="8">
    <source>
        <dbReference type="PROSITE-ProRule" id="PRU01360"/>
    </source>
</evidence>
<dbReference type="NCBIfam" id="TIGR04056">
    <property type="entry name" value="OMP_RagA_SusC"/>
    <property type="match status" value="1"/>
</dbReference>
<dbReference type="Gene3D" id="2.40.170.20">
    <property type="entry name" value="TonB-dependent receptor, beta-barrel domain"/>
    <property type="match status" value="1"/>
</dbReference>
<evidence type="ECO:0000256" key="9">
    <source>
        <dbReference type="RuleBase" id="RU003357"/>
    </source>
</evidence>
<proteinExistence type="inferred from homology"/>
<comment type="subcellular location">
    <subcellularLocation>
        <location evidence="1 8">Cell outer membrane</location>
        <topology evidence="1 8">Multi-pass membrane protein</topology>
    </subcellularLocation>
</comment>
<dbReference type="Pfam" id="PF13715">
    <property type="entry name" value="CarbopepD_reg_2"/>
    <property type="match status" value="1"/>
</dbReference>
<accession>A0A8T9SNF3</accession>
<feature type="domain" description="TonB-dependent receptor-like beta-barrel" evidence="10">
    <location>
        <begin position="489"/>
        <end position="1052"/>
    </location>
</feature>
<keyword evidence="7 8" id="KW-0998">Cell outer membrane</keyword>